<accession>A0A4R7VHS9</accession>
<comment type="caution">
    <text evidence="1">The sequence shown here is derived from an EMBL/GenBank/DDBJ whole genome shotgun (WGS) entry which is preliminary data.</text>
</comment>
<sequence length="39" mass="4480">MRGRDHLIESRESRKMILAECGRIDPTEFLWSADGTKSS</sequence>
<gene>
    <name evidence="1" type="ORF">CLV71_10875</name>
</gene>
<evidence type="ECO:0000313" key="2">
    <source>
        <dbReference type="Proteomes" id="UP000294927"/>
    </source>
</evidence>
<proteinExistence type="predicted"/>
<name>A0A4R7VHS9_9PSEU</name>
<protein>
    <submittedName>
        <fullName evidence="1">Uncharacterized protein</fullName>
    </submittedName>
</protein>
<dbReference type="EMBL" id="SOCP01000008">
    <property type="protein sequence ID" value="TDV48715.1"/>
    <property type="molecule type" value="Genomic_DNA"/>
</dbReference>
<dbReference type="Proteomes" id="UP000294927">
    <property type="component" value="Unassembled WGS sequence"/>
</dbReference>
<reference evidence="1 2" key="1">
    <citation type="submission" date="2019-03" db="EMBL/GenBank/DDBJ databases">
        <title>Genomic Encyclopedia of Archaeal and Bacterial Type Strains, Phase II (KMG-II): from individual species to whole genera.</title>
        <authorList>
            <person name="Goeker M."/>
        </authorList>
    </citation>
    <scope>NUCLEOTIDE SEQUENCE [LARGE SCALE GENOMIC DNA]</scope>
    <source>
        <strain evidence="1 2">DSM 45499</strain>
    </source>
</reference>
<evidence type="ECO:0000313" key="1">
    <source>
        <dbReference type="EMBL" id="TDV48715.1"/>
    </source>
</evidence>
<keyword evidence="2" id="KW-1185">Reference proteome</keyword>
<organism evidence="1 2">
    <name type="scientific">Actinophytocola oryzae</name>
    <dbReference type="NCBI Taxonomy" id="502181"/>
    <lineage>
        <taxon>Bacteria</taxon>
        <taxon>Bacillati</taxon>
        <taxon>Actinomycetota</taxon>
        <taxon>Actinomycetes</taxon>
        <taxon>Pseudonocardiales</taxon>
        <taxon>Pseudonocardiaceae</taxon>
    </lineage>
</organism>
<dbReference type="AlphaFoldDB" id="A0A4R7VHS9"/>